<comment type="caution">
    <text evidence="2">The sequence shown here is derived from an EMBL/GenBank/DDBJ whole genome shotgun (WGS) entry which is preliminary data.</text>
</comment>
<evidence type="ECO:0000313" key="2">
    <source>
        <dbReference type="EMBL" id="TYB31922.1"/>
    </source>
</evidence>
<keyword evidence="1" id="KW-0812">Transmembrane</keyword>
<dbReference type="InterPro" id="IPR012652">
    <property type="entry name" value="ThiW"/>
</dbReference>
<dbReference type="Proteomes" id="UP000324143">
    <property type="component" value="Unassembled WGS sequence"/>
</dbReference>
<name>A0A5D0MHP8_9BACT</name>
<keyword evidence="3" id="KW-1185">Reference proteome</keyword>
<accession>A0A5D0MHP8</accession>
<evidence type="ECO:0000256" key="1">
    <source>
        <dbReference type="SAM" id="Phobius"/>
    </source>
</evidence>
<dbReference type="AlphaFoldDB" id="A0A5D0MHP8"/>
<feature type="transmembrane region" description="Helical" evidence="1">
    <location>
        <begin position="17"/>
        <end position="41"/>
    </location>
</feature>
<feature type="non-terminal residue" evidence="2">
    <location>
        <position position="1"/>
    </location>
</feature>
<organism evidence="2 3">
    <name type="scientific">Candidatus Mcinerneyibacterium aminivorans</name>
    <dbReference type="NCBI Taxonomy" id="2703815"/>
    <lineage>
        <taxon>Bacteria</taxon>
        <taxon>Candidatus Macinerneyibacteriota</taxon>
        <taxon>Candidatus Mcinerneyibacteria</taxon>
        <taxon>Candidatus Mcinerneyibacteriales</taxon>
        <taxon>Candidatus Mcinerneyibacteriaceae</taxon>
        <taxon>Candidatus Mcinerneyibacterium</taxon>
    </lineage>
</organism>
<dbReference type="Pfam" id="PF09512">
    <property type="entry name" value="ThiW"/>
    <property type="match status" value="1"/>
</dbReference>
<sequence>GALASYPIAKFLIGKEIAVFFFIVPFLVSTMGGSIIAYFLLKILEKSNSLNKWMDT</sequence>
<evidence type="ECO:0000313" key="3">
    <source>
        <dbReference type="Proteomes" id="UP000324143"/>
    </source>
</evidence>
<keyword evidence="1" id="KW-0472">Membrane</keyword>
<proteinExistence type="predicted"/>
<keyword evidence="1" id="KW-1133">Transmembrane helix</keyword>
<reference evidence="2" key="1">
    <citation type="submission" date="2019-08" db="EMBL/GenBank/DDBJ databases">
        <title>Genomic characterization of a novel candidate phylum (ARYD3) from a high temperature, high salinity tertiary oil reservoir in north central Oklahoma, USA.</title>
        <authorList>
            <person name="Youssef N.H."/>
            <person name="Yadav A."/>
            <person name="Elshahed M.S."/>
        </authorList>
    </citation>
    <scope>NUCLEOTIDE SEQUENCE [LARGE SCALE GENOMIC DNA]</scope>
    <source>
        <strain evidence="2">ARYD3</strain>
    </source>
</reference>
<dbReference type="EMBL" id="VSIX01000021">
    <property type="protein sequence ID" value="TYB31922.1"/>
    <property type="molecule type" value="Genomic_DNA"/>
</dbReference>
<protein>
    <submittedName>
        <fullName evidence="2">Energy coupling factor transporter S component ThiW</fullName>
    </submittedName>
</protein>
<gene>
    <name evidence="2" type="ORF">FXF47_01705</name>
</gene>